<dbReference type="InterPro" id="IPR050439">
    <property type="entry name" value="ADAMTS_ADAMTS-like"/>
</dbReference>
<evidence type="ECO:0000256" key="3">
    <source>
        <dbReference type="SAM" id="MobiDB-lite"/>
    </source>
</evidence>
<keyword evidence="2" id="KW-0964">Secreted</keyword>
<dbReference type="AlphaFoldDB" id="V8N730"/>
<evidence type="ECO:0000256" key="2">
    <source>
        <dbReference type="ARBA" id="ARBA00022525"/>
    </source>
</evidence>
<feature type="non-terminal residue" evidence="5">
    <location>
        <position position="1"/>
    </location>
</feature>
<comment type="subcellular location">
    <subcellularLocation>
        <location evidence="1">Secreted</location>
    </subcellularLocation>
</comment>
<protein>
    <submittedName>
        <fullName evidence="5">ADAMTS-like protein 5</fullName>
    </submittedName>
</protein>
<feature type="non-terminal residue" evidence="5">
    <location>
        <position position="319"/>
    </location>
</feature>
<evidence type="ECO:0000256" key="1">
    <source>
        <dbReference type="ARBA" id="ARBA00004613"/>
    </source>
</evidence>
<dbReference type="PANTHER" id="PTHR13723:SF173">
    <property type="entry name" value="ADAMTS-LIKE PROTEIN 5"/>
    <property type="match status" value="1"/>
</dbReference>
<dbReference type="GO" id="GO:0005576">
    <property type="term" value="C:extracellular region"/>
    <property type="evidence" value="ECO:0007669"/>
    <property type="project" value="UniProtKB-SubCell"/>
</dbReference>
<dbReference type="Gene3D" id="2.60.120.830">
    <property type="match status" value="1"/>
</dbReference>
<dbReference type="Pfam" id="PF05986">
    <property type="entry name" value="ADAMTS_spacer1"/>
    <property type="match status" value="1"/>
</dbReference>
<accession>V8N730</accession>
<dbReference type="EMBL" id="AZIM01007254">
    <property type="protein sequence ID" value="ETE58079.1"/>
    <property type="molecule type" value="Genomic_DNA"/>
</dbReference>
<dbReference type="GO" id="GO:0031012">
    <property type="term" value="C:extracellular matrix"/>
    <property type="evidence" value="ECO:0007669"/>
    <property type="project" value="TreeGrafter"/>
</dbReference>
<dbReference type="InterPro" id="IPR010294">
    <property type="entry name" value="ADAMTS_spacer1"/>
</dbReference>
<reference evidence="5 6" key="1">
    <citation type="journal article" date="2013" name="Proc. Natl. Acad. Sci. U.S.A.">
        <title>The king cobra genome reveals dynamic gene evolution and adaptation in the snake venom system.</title>
        <authorList>
            <person name="Vonk F.J."/>
            <person name="Casewell N.R."/>
            <person name="Henkel C.V."/>
            <person name="Heimberg A.M."/>
            <person name="Jansen H.J."/>
            <person name="McCleary R.J."/>
            <person name="Kerkkamp H.M."/>
            <person name="Vos R.A."/>
            <person name="Guerreiro I."/>
            <person name="Calvete J.J."/>
            <person name="Wuster W."/>
            <person name="Woods A.E."/>
            <person name="Logan J.M."/>
            <person name="Harrison R.A."/>
            <person name="Castoe T.A."/>
            <person name="de Koning A.P."/>
            <person name="Pollock D.D."/>
            <person name="Yandell M."/>
            <person name="Calderon D."/>
            <person name="Renjifo C."/>
            <person name="Currier R.B."/>
            <person name="Salgado D."/>
            <person name="Pla D."/>
            <person name="Sanz L."/>
            <person name="Hyder A.S."/>
            <person name="Ribeiro J.M."/>
            <person name="Arntzen J.W."/>
            <person name="van den Thillart G.E."/>
            <person name="Boetzer M."/>
            <person name="Pirovano W."/>
            <person name="Dirks R.P."/>
            <person name="Spaink H.P."/>
            <person name="Duboule D."/>
            <person name="McGlinn E."/>
            <person name="Kini R.M."/>
            <person name="Richardson M.K."/>
        </authorList>
    </citation>
    <scope>NUCLEOTIDE SEQUENCE</scope>
    <source>
        <tissue evidence="5">Blood</tissue>
    </source>
</reference>
<feature type="compositionally biased region" description="Polar residues" evidence="3">
    <location>
        <begin position="277"/>
        <end position="286"/>
    </location>
</feature>
<proteinExistence type="predicted"/>
<gene>
    <name evidence="5" type="primary">ADAMTSL5</name>
    <name evidence="5" type="ORF">L345_16202</name>
</gene>
<dbReference type="GO" id="GO:0004222">
    <property type="term" value="F:metalloendopeptidase activity"/>
    <property type="evidence" value="ECO:0007669"/>
    <property type="project" value="TreeGrafter"/>
</dbReference>
<feature type="domain" description="ADAMTS/ADAMTS-like Spacer 1" evidence="4">
    <location>
        <begin position="46"/>
        <end position="137"/>
    </location>
</feature>
<name>V8N730_OPHHA</name>
<dbReference type="OrthoDB" id="5984913at2759"/>
<evidence type="ECO:0000313" key="5">
    <source>
        <dbReference type="EMBL" id="ETE58079.1"/>
    </source>
</evidence>
<dbReference type="GO" id="GO:0030198">
    <property type="term" value="P:extracellular matrix organization"/>
    <property type="evidence" value="ECO:0007669"/>
    <property type="project" value="TreeGrafter"/>
</dbReference>
<keyword evidence="6" id="KW-1185">Reference proteome</keyword>
<dbReference type="PANTHER" id="PTHR13723">
    <property type="entry name" value="ADAMTS A DISINTEGRIN AND METALLOPROTEASE WITH THROMBOSPONDIN MOTIFS PROTEASE"/>
    <property type="match status" value="1"/>
</dbReference>
<comment type="caution">
    <text evidence="5">The sequence shown here is derived from an EMBL/GenBank/DDBJ whole genome shotgun (WGS) entry which is preliminary data.</text>
</comment>
<dbReference type="GO" id="GO:0006508">
    <property type="term" value="P:proteolysis"/>
    <property type="evidence" value="ECO:0007669"/>
    <property type="project" value="TreeGrafter"/>
</dbReference>
<organism evidence="5 6">
    <name type="scientific">Ophiophagus hannah</name>
    <name type="common">King cobra</name>
    <name type="synonym">Naja hannah</name>
    <dbReference type="NCBI Taxonomy" id="8665"/>
    <lineage>
        <taxon>Eukaryota</taxon>
        <taxon>Metazoa</taxon>
        <taxon>Chordata</taxon>
        <taxon>Craniata</taxon>
        <taxon>Vertebrata</taxon>
        <taxon>Euteleostomi</taxon>
        <taxon>Lepidosauria</taxon>
        <taxon>Squamata</taxon>
        <taxon>Bifurcata</taxon>
        <taxon>Unidentata</taxon>
        <taxon>Episquamata</taxon>
        <taxon>Toxicofera</taxon>
        <taxon>Serpentes</taxon>
        <taxon>Colubroidea</taxon>
        <taxon>Elapidae</taxon>
        <taxon>Elapinae</taxon>
        <taxon>Ophiophagus</taxon>
    </lineage>
</organism>
<evidence type="ECO:0000259" key="4">
    <source>
        <dbReference type="Pfam" id="PF05986"/>
    </source>
</evidence>
<dbReference type="Proteomes" id="UP000018936">
    <property type="component" value="Unassembled WGS sequence"/>
</dbReference>
<feature type="region of interest" description="Disordered" evidence="3">
    <location>
        <begin position="277"/>
        <end position="308"/>
    </location>
</feature>
<evidence type="ECO:0000313" key="6">
    <source>
        <dbReference type="Proteomes" id="UP000018936"/>
    </source>
</evidence>
<sequence>MKGEAHCESVKFTKRIRMESVWMKRIQASHLSKDNTTVQMTPLRMNVTQIPAGARQIRVMDNSRNYLALMEANQHYVLNGEWAVDQPGAFEAAGTQWHYSRMANGHETLEAAGPTSKDLFITVLFQEESLSIDYQYWGPRKQTLHHAQGEAHALRQPQAREVEAQHPEEPADFPEATTRRFTKAQEVAKEAPQKKVTPAPLRTATAPVRTGSRFTHWIFSSSSVKQEDNQQVQFRQALTCDIGTKEITEMCSGTAPLPQPTGIIEKIAGRRSGSLTRNNGGEQVQHLNIPPPARTCSKARQGATEANQDLRKEIQLTVL</sequence>